<dbReference type="EnsemblPlants" id="OPUNC02G17170.1">
    <property type="protein sequence ID" value="OPUNC02G17170.1"/>
    <property type="gene ID" value="OPUNC02G17170"/>
</dbReference>
<organism evidence="1">
    <name type="scientific">Oryza punctata</name>
    <name type="common">Red rice</name>
    <dbReference type="NCBI Taxonomy" id="4537"/>
    <lineage>
        <taxon>Eukaryota</taxon>
        <taxon>Viridiplantae</taxon>
        <taxon>Streptophyta</taxon>
        <taxon>Embryophyta</taxon>
        <taxon>Tracheophyta</taxon>
        <taxon>Spermatophyta</taxon>
        <taxon>Magnoliopsida</taxon>
        <taxon>Liliopsida</taxon>
        <taxon>Poales</taxon>
        <taxon>Poaceae</taxon>
        <taxon>BOP clade</taxon>
        <taxon>Oryzoideae</taxon>
        <taxon>Oryzeae</taxon>
        <taxon>Oryzinae</taxon>
        <taxon>Oryza</taxon>
    </lineage>
</organism>
<sequence length="73" mass="8849">MGLRMFHYVRIQNKILWDLEGSTKYQGLYVVIFMLSYRFHFWSTMLPQEEQDTIRNGATLLESEAKNLLFHYE</sequence>
<dbReference type="Gramene" id="OPUNC02G17170.1">
    <property type="protein sequence ID" value="OPUNC02G17170.1"/>
    <property type="gene ID" value="OPUNC02G17170"/>
</dbReference>
<protein>
    <submittedName>
        <fullName evidence="1">Uncharacterized protein</fullName>
    </submittedName>
</protein>
<dbReference type="Proteomes" id="UP000026962">
    <property type="component" value="Chromosome 2"/>
</dbReference>
<accession>A0A0E0K0N6</accession>
<dbReference type="HOGENOM" id="CLU_2709069_0_0_1"/>
<reference evidence="1" key="1">
    <citation type="submission" date="2015-04" db="UniProtKB">
        <authorList>
            <consortium name="EnsemblPlants"/>
        </authorList>
    </citation>
    <scope>IDENTIFICATION</scope>
</reference>
<keyword evidence="2" id="KW-1185">Reference proteome</keyword>
<evidence type="ECO:0000313" key="2">
    <source>
        <dbReference type="Proteomes" id="UP000026962"/>
    </source>
</evidence>
<name>A0A0E0K0N6_ORYPU</name>
<dbReference type="AlphaFoldDB" id="A0A0E0K0N6"/>
<proteinExistence type="predicted"/>
<reference evidence="1" key="2">
    <citation type="submission" date="2018-05" db="EMBL/GenBank/DDBJ databases">
        <title>OpunRS2 (Oryza punctata Reference Sequence Version 2).</title>
        <authorList>
            <person name="Zhang J."/>
            <person name="Kudrna D."/>
            <person name="Lee S."/>
            <person name="Talag J."/>
            <person name="Welchert J."/>
            <person name="Wing R.A."/>
        </authorList>
    </citation>
    <scope>NUCLEOTIDE SEQUENCE [LARGE SCALE GENOMIC DNA]</scope>
</reference>
<evidence type="ECO:0000313" key="1">
    <source>
        <dbReference type="EnsemblPlants" id="OPUNC02G17170.1"/>
    </source>
</evidence>